<dbReference type="PANTHER" id="PTHR47053">
    <property type="entry name" value="MUREIN DD-ENDOPEPTIDASE MEPH-RELATED"/>
    <property type="match status" value="1"/>
</dbReference>
<protein>
    <submittedName>
        <fullName evidence="6">NlpC/P60 family protein</fullName>
    </submittedName>
</protein>
<dbReference type="PROSITE" id="PS51935">
    <property type="entry name" value="NLPC_P60"/>
    <property type="match status" value="1"/>
</dbReference>
<dbReference type="Gene3D" id="2.30.30.40">
    <property type="entry name" value="SH3 Domains"/>
    <property type="match status" value="1"/>
</dbReference>
<feature type="domain" description="NlpC/P60" evidence="5">
    <location>
        <begin position="122"/>
        <end position="249"/>
    </location>
</feature>
<dbReference type="Proteomes" id="UP001595906">
    <property type="component" value="Unassembled WGS sequence"/>
</dbReference>
<keyword evidence="2" id="KW-0645">Protease</keyword>
<name>A0ABV8PR53_9BACT</name>
<dbReference type="Pfam" id="PF00877">
    <property type="entry name" value="NLPC_P60"/>
    <property type="match status" value="1"/>
</dbReference>
<dbReference type="InterPro" id="IPR000064">
    <property type="entry name" value="NLP_P60_dom"/>
</dbReference>
<proteinExistence type="inferred from homology"/>
<keyword evidence="7" id="KW-1185">Reference proteome</keyword>
<dbReference type="SUPFAM" id="SSF54001">
    <property type="entry name" value="Cysteine proteinases"/>
    <property type="match status" value="1"/>
</dbReference>
<dbReference type="Gene3D" id="3.90.1720.10">
    <property type="entry name" value="endopeptidase domain like (from Nostoc punctiforme)"/>
    <property type="match status" value="1"/>
</dbReference>
<keyword evidence="4" id="KW-0788">Thiol protease</keyword>
<dbReference type="RefSeq" id="WP_379011880.1">
    <property type="nucleotide sequence ID" value="NZ_JBHSDC010000002.1"/>
</dbReference>
<sequence length="249" mass="28205">MRFVASIVAVCPIRKEPDHKSEMTSQLLLGEHAEVLEVQKEFVQIKCLYDGYIGWCQRVQLAFTNDFVTSNQFVVNAFDNVHINQQPCRVSFAMPVFRQALLFDNFEIDYKNIATLDAVTNTFSAENITRYTSIFLNTPYLWGGRTLFGIDCSGFAQQVYKLFNKQIPRDAYQQAELGEALGFLEEAICGDLAFFDNEAGLITHVGIILNNHQIIHASGRVRIDTIDSAGIISSDTGLRTHHLRVVKRY</sequence>
<dbReference type="InterPro" id="IPR041382">
    <property type="entry name" value="SH3_16"/>
</dbReference>
<organism evidence="6 7">
    <name type="scientific">Parasediminibacterium paludis</name>
    <dbReference type="NCBI Taxonomy" id="908966"/>
    <lineage>
        <taxon>Bacteria</taxon>
        <taxon>Pseudomonadati</taxon>
        <taxon>Bacteroidota</taxon>
        <taxon>Chitinophagia</taxon>
        <taxon>Chitinophagales</taxon>
        <taxon>Chitinophagaceae</taxon>
        <taxon>Parasediminibacterium</taxon>
    </lineage>
</organism>
<evidence type="ECO:0000256" key="1">
    <source>
        <dbReference type="ARBA" id="ARBA00007074"/>
    </source>
</evidence>
<gene>
    <name evidence="6" type="ORF">ACFOW1_01790</name>
</gene>
<evidence type="ECO:0000256" key="2">
    <source>
        <dbReference type="ARBA" id="ARBA00022670"/>
    </source>
</evidence>
<evidence type="ECO:0000313" key="7">
    <source>
        <dbReference type="Proteomes" id="UP001595906"/>
    </source>
</evidence>
<accession>A0ABV8PR53</accession>
<dbReference type="InterPro" id="IPR038765">
    <property type="entry name" value="Papain-like_cys_pep_sf"/>
</dbReference>
<dbReference type="Pfam" id="PF18348">
    <property type="entry name" value="SH3_16"/>
    <property type="match status" value="1"/>
</dbReference>
<comment type="similarity">
    <text evidence="1">Belongs to the peptidase C40 family.</text>
</comment>
<reference evidence="7" key="1">
    <citation type="journal article" date="2019" name="Int. J. Syst. Evol. Microbiol.">
        <title>The Global Catalogue of Microorganisms (GCM) 10K type strain sequencing project: providing services to taxonomists for standard genome sequencing and annotation.</title>
        <authorList>
            <consortium name="The Broad Institute Genomics Platform"/>
            <consortium name="The Broad Institute Genome Sequencing Center for Infectious Disease"/>
            <person name="Wu L."/>
            <person name="Ma J."/>
        </authorList>
    </citation>
    <scope>NUCLEOTIDE SEQUENCE [LARGE SCALE GENOMIC DNA]</scope>
    <source>
        <strain evidence="7">CECT 8010</strain>
    </source>
</reference>
<evidence type="ECO:0000256" key="4">
    <source>
        <dbReference type="ARBA" id="ARBA00022807"/>
    </source>
</evidence>
<evidence type="ECO:0000259" key="5">
    <source>
        <dbReference type="PROSITE" id="PS51935"/>
    </source>
</evidence>
<dbReference type="InterPro" id="IPR051202">
    <property type="entry name" value="Peptidase_C40"/>
</dbReference>
<comment type="caution">
    <text evidence="6">The sequence shown here is derived from an EMBL/GenBank/DDBJ whole genome shotgun (WGS) entry which is preliminary data.</text>
</comment>
<dbReference type="PANTHER" id="PTHR47053:SF1">
    <property type="entry name" value="MUREIN DD-ENDOPEPTIDASE MEPH-RELATED"/>
    <property type="match status" value="1"/>
</dbReference>
<evidence type="ECO:0000256" key="3">
    <source>
        <dbReference type="ARBA" id="ARBA00022801"/>
    </source>
</evidence>
<keyword evidence="3" id="KW-0378">Hydrolase</keyword>
<dbReference type="EMBL" id="JBHSDC010000002">
    <property type="protein sequence ID" value="MFC4230604.1"/>
    <property type="molecule type" value="Genomic_DNA"/>
</dbReference>
<evidence type="ECO:0000313" key="6">
    <source>
        <dbReference type="EMBL" id="MFC4230604.1"/>
    </source>
</evidence>